<feature type="disulfide bond" evidence="7">
    <location>
        <begin position="60"/>
        <end position="70"/>
    </location>
</feature>
<evidence type="ECO:0000256" key="1">
    <source>
        <dbReference type="ARBA" id="ARBA00022536"/>
    </source>
</evidence>
<dbReference type="PROSITE" id="PS00010">
    <property type="entry name" value="ASX_HYDROXYL"/>
    <property type="match status" value="1"/>
</dbReference>
<evidence type="ECO:0000256" key="4">
    <source>
        <dbReference type="ARBA" id="ARBA00022837"/>
    </source>
</evidence>
<dbReference type="GO" id="GO:0005576">
    <property type="term" value="C:extracellular region"/>
    <property type="evidence" value="ECO:0007669"/>
    <property type="project" value="TreeGrafter"/>
</dbReference>
<comment type="caution">
    <text evidence="7">Lacks conserved residue(s) required for the propagation of feature annotation.</text>
</comment>
<dbReference type="AlphaFoldDB" id="A0AAV7XJ68"/>
<keyword evidence="5 8" id="KW-0175">Coiled coil</keyword>
<dbReference type="CDD" id="cd00054">
    <property type="entry name" value="EGF_CA"/>
    <property type="match status" value="2"/>
</dbReference>
<evidence type="ECO:0000256" key="2">
    <source>
        <dbReference type="ARBA" id="ARBA00022729"/>
    </source>
</evidence>
<feature type="domain" description="EGF-like" evidence="9">
    <location>
        <begin position="56"/>
        <end position="88"/>
    </location>
</feature>
<keyword evidence="3" id="KW-0677">Repeat</keyword>
<feature type="coiled-coil region" evidence="8">
    <location>
        <begin position="167"/>
        <end position="211"/>
    </location>
</feature>
<protein>
    <recommendedName>
        <fullName evidence="13">Epidermal growth factor-like protein 7</fullName>
    </recommendedName>
</protein>
<dbReference type="GO" id="GO:0005102">
    <property type="term" value="F:signaling receptor binding"/>
    <property type="evidence" value="ECO:0007669"/>
    <property type="project" value="TreeGrafter"/>
</dbReference>
<dbReference type="EMBL" id="JAPTSV010000008">
    <property type="protein sequence ID" value="KAJ1524808.1"/>
    <property type="molecule type" value="Genomic_DNA"/>
</dbReference>
<organism evidence="11 12">
    <name type="scientific">Megalurothrips usitatus</name>
    <name type="common">bean blossom thrips</name>
    <dbReference type="NCBI Taxonomy" id="439358"/>
    <lineage>
        <taxon>Eukaryota</taxon>
        <taxon>Metazoa</taxon>
        <taxon>Ecdysozoa</taxon>
        <taxon>Arthropoda</taxon>
        <taxon>Hexapoda</taxon>
        <taxon>Insecta</taxon>
        <taxon>Pterygota</taxon>
        <taxon>Neoptera</taxon>
        <taxon>Paraneoptera</taxon>
        <taxon>Thysanoptera</taxon>
        <taxon>Terebrantia</taxon>
        <taxon>Thripoidea</taxon>
        <taxon>Thripidae</taxon>
        <taxon>Megalurothrips</taxon>
    </lineage>
</organism>
<keyword evidence="2" id="KW-0732">Signal</keyword>
<evidence type="ECO:0000256" key="5">
    <source>
        <dbReference type="ARBA" id="ARBA00023054"/>
    </source>
</evidence>
<comment type="caution">
    <text evidence="11">The sequence shown here is derived from an EMBL/GenBank/DDBJ whole genome shotgun (WGS) entry which is preliminary data.</text>
</comment>
<dbReference type="InterPro" id="IPR013032">
    <property type="entry name" value="EGF-like_CS"/>
</dbReference>
<feature type="disulfide bond" evidence="7">
    <location>
        <begin position="78"/>
        <end position="87"/>
    </location>
</feature>
<dbReference type="InterPro" id="IPR000152">
    <property type="entry name" value="EGF-type_Asp/Asn_hydroxyl_site"/>
</dbReference>
<keyword evidence="12" id="KW-1185">Reference proteome</keyword>
<dbReference type="FunFam" id="2.10.25.10:FF:000010">
    <property type="entry name" value="Pro-epidermal growth factor"/>
    <property type="match status" value="1"/>
</dbReference>
<dbReference type="InterPro" id="IPR011489">
    <property type="entry name" value="EMI_domain"/>
</dbReference>
<dbReference type="SMART" id="SM00179">
    <property type="entry name" value="EGF_CA"/>
    <property type="match status" value="1"/>
</dbReference>
<dbReference type="SMART" id="SM00181">
    <property type="entry name" value="EGF"/>
    <property type="match status" value="2"/>
</dbReference>
<dbReference type="PANTHER" id="PTHR14949">
    <property type="entry name" value="EGF-LIKE-DOMAIN, MULTIPLE 7, 8"/>
    <property type="match status" value="1"/>
</dbReference>
<dbReference type="PROSITE" id="PS00022">
    <property type="entry name" value="EGF_1"/>
    <property type="match status" value="1"/>
</dbReference>
<dbReference type="GO" id="GO:0005509">
    <property type="term" value="F:calcium ion binding"/>
    <property type="evidence" value="ECO:0007669"/>
    <property type="project" value="InterPro"/>
</dbReference>
<evidence type="ECO:0000256" key="8">
    <source>
        <dbReference type="SAM" id="Coils"/>
    </source>
</evidence>
<evidence type="ECO:0000313" key="11">
    <source>
        <dbReference type="EMBL" id="KAJ1524808.1"/>
    </source>
</evidence>
<dbReference type="SUPFAM" id="SSF57196">
    <property type="entry name" value="EGF/Laminin"/>
    <property type="match status" value="2"/>
</dbReference>
<dbReference type="PROSITE" id="PS51041">
    <property type="entry name" value="EMI"/>
    <property type="match status" value="1"/>
</dbReference>
<dbReference type="InterPro" id="IPR001881">
    <property type="entry name" value="EGF-like_Ca-bd_dom"/>
</dbReference>
<dbReference type="InterPro" id="IPR018097">
    <property type="entry name" value="EGF_Ca-bd_CS"/>
</dbReference>
<dbReference type="PROSITE" id="PS01187">
    <property type="entry name" value="EGF_CA"/>
    <property type="match status" value="1"/>
</dbReference>
<dbReference type="Pfam" id="PF07645">
    <property type="entry name" value="EGF_CA"/>
    <property type="match status" value="1"/>
</dbReference>
<dbReference type="Gene3D" id="2.10.25.10">
    <property type="entry name" value="Laminin"/>
    <property type="match status" value="2"/>
</dbReference>
<gene>
    <name evidence="11" type="ORF">ONE63_009679</name>
</gene>
<dbReference type="Proteomes" id="UP001075354">
    <property type="component" value="Chromosome 8"/>
</dbReference>
<name>A0AAV7XJ68_9NEOP</name>
<dbReference type="Pfam" id="PF12661">
    <property type="entry name" value="hEGF"/>
    <property type="match status" value="1"/>
</dbReference>
<keyword evidence="1 7" id="KW-0245">EGF-like domain</keyword>
<keyword evidence="6 7" id="KW-1015">Disulfide bond</keyword>
<evidence type="ECO:0000256" key="6">
    <source>
        <dbReference type="ARBA" id="ARBA00023157"/>
    </source>
</evidence>
<sequence>MLPYSQRCAGDQICRGVRMVCETAYRDVLRTRVTPRASFACCPGWSARRASPYGCDSPVCHPACENGGSCQRPGLCQCPPGYTGPRCQTDVDECDESAVRRCDHVCSNTAGSYRCECRPGYALQPDGRSCQPLGKPPGIAPDPTDGDFEFLAKKLARLEQILLVRQRHELEEEAEDSEVELTSAAAAANAVAKLSARIDAVQTEVQQLRQAEHQRCAHIQERLTRLEDVCSRIALVERKVHHLTGKHRAMALKLNSLITPSTNRNFSSSFVKKCFTPGGCSNRNSNQVWP</sequence>
<dbReference type="InterPro" id="IPR050969">
    <property type="entry name" value="Dev_Signal_Modulators"/>
</dbReference>
<feature type="domain" description="EGF-like" evidence="9">
    <location>
        <begin position="90"/>
        <end position="131"/>
    </location>
</feature>
<dbReference type="InterPro" id="IPR000742">
    <property type="entry name" value="EGF"/>
</dbReference>
<keyword evidence="4" id="KW-0106">Calcium</keyword>
<dbReference type="Pfam" id="PF07546">
    <property type="entry name" value="EMI"/>
    <property type="match status" value="1"/>
</dbReference>
<accession>A0AAV7XJ68</accession>
<evidence type="ECO:0000259" key="10">
    <source>
        <dbReference type="PROSITE" id="PS51041"/>
    </source>
</evidence>
<reference evidence="11" key="1">
    <citation type="submission" date="2022-12" db="EMBL/GenBank/DDBJ databases">
        <title>Chromosome-level genome assembly of the bean flower thrips Megalurothrips usitatus.</title>
        <authorList>
            <person name="Ma L."/>
            <person name="Liu Q."/>
            <person name="Li H."/>
            <person name="Cai W."/>
        </authorList>
    </citation>
    <scope>NUCLEOTIDE SEQUENCE</scope>
    <source>
        <strain evidence="11">Cailab_2022a</strain>
    </source>
</reference>
<proteinExistence type="predicted"/>
<dbReference type="PROSITE" id="PS01186">
    <property type="entry name" value="EGF_2"/>
    <property type="match status" value="2"/>
</dbReference>
<evidence type="ECO:0000256" key="3">
    <source>
        <dbReference type="ARBA" id="ARBA00022737"/>
    </source>
</evidence>
<dbReference type="PROSITE" id="PS50026">
    <property type="entry name" value="EGF_3"/>
    <property type="match status" value="2"/>
</dbReference>
<evidence type="ECO:0008006" key="13">
    <source>
        <dbReference type="Google" id="ProtNLM"/>
    </source>
</evidence>
<evidence type="ECO:0000256" key="7">
    <source>
        <dbReference type="PROSITE-ProRule" id="PRU00076"/>
    </source>
</evidence>
<evidence type="ECO:0000313" key="12">
    <source>
        <dbReference type="Proteomes" id="UP001075354"/>
    </source>
</evidence>
<evidence type="ECO:0000259" key="9">
    <source>
        <dbReference type="PROSITE" id="PS50026"/>
    </source>
</evidence>
<dbReference type="PANTHER" id="PTHR14949:SF56">
    <property type="entry name" value="EGF-LIKE-DOMAIN, MULTIPLE 7"/>
    <property type="match status" value="1"/>
</dbReference>
<feature type="domain" description="EMI" evidence="10">
    <location>
        <begin position="1"/>
        <end position="57"/>
    </location>
</feature>
<dbReference type="InterPro" id="IPR049883">
    <property type="entry name" value="NOTCH1_EGF-like"/>
</dbReference>
<dbReference type="GO" id="GO:0009986">
    <property type="term" value="C:cell surface"/>
    <property type="evidence" value="ECO:0007669"/>
    <property type="project" value="TreeGrafter"/>
</dbReference>